<sequence>MVNHHPPSKSSSPSSMDRLLLLAAVSQRAQSEQMGMPPPEEEESSTALISKDSPCISDATAADDASKNTAVSDGRAVALLSPKQHDMLPQAITTNTGSDPNTFTLNGDEDIVMKGLYQVKIPTLYSPKEPRPPMTQNKKRKVSDGTRDATMLMYGSRLHAPSENVKSPPASFSAVPAPPLGMNGGGYHQDSNAVVGGAAASTPMLGHNYHQQIMAMSVAGLSAPNMMSMVQGRPQPQMIQHQQKAKMQTVIPSDEGPLKKKKKRKKKDVTTRRAATTARDVPKYTTTTKDGKPIVFPNQDIYSQMLQMKTLKSSPQEAEALAAQIAPFYSRWRKDEASSSSSSQWNPSFSVQTTGEKSMHQHHQEDPLKIQSRFLEMEMSLTREHQQKQLQKYILEQQNRQRRTKDVSLEQLMAPKLMMQQQQHHHHQPIGNNHLSLPPISIPMAQQDPTLLPQNNAHLQVVLRELENQVRAEEHDRILQSNQRRAVELRCHQAVLLEEQMKLREMEIMRERNRLVDLQTVNRLRLQADVLENQLMM</sequence>
<evidence type="ECO:0000313" key="4">
    <source>
        <dbReference type="Proteomes" id="UP001224775"/>
    </source>
</evidence>
<gene>
    <name evidence="3" type="ORF">QTG54_015241</name>
</gene>
<dbReference type="Proteomes" id="UP001224775">
    <property type="component" value="Unassembled WGS sequence"/>
</dbReference>
<keyword evidence="1" id="KW-0175">Coiled coil</keyword>
<protein>
    <submittedName>
        <fullName evidence="3">Uncharacterized protein</fullName>
    </submittedName>
</protein>
<name>A0AAD8XV37_9STRA</name>
<proteinExistence type="predicted"/>
<organism evidence="3 4">
    <name type="scientific">Skeletonema marinoi</name>
    <dbReference type="NCBI Taxonomy" id="267567"/>
    <lineage>
        <taxon>Eukaryota</taxon>
        <taxon>Sar</taxon>
        <taxon>Stramenopiles</taxon>
        <taxon>Ochrophyta</taxon>
        <taxon>Bacillariophyta</taxon>
        <taxon>Coscinodiscophyceae</taxon>
        <taxon>Thalassiosirophycidae</taxon>
        <taxon>Thalassiosirales</taxon>
        <taxon>Skeletonemataceae</taxon>
        <taxon>Skeletonema</taxon>
        <taxon>Skeletonema marinoi-dohrnii complex</taxon>
    </lineage>
</organism>
<feature type="region of interest" description="Disordered" evidence="2">
    <location>
        <begin position="248"/>
        <end position="279"/>
    </location>
</feature>
<comment type="caution">
    <text evidence="3">The sequence shown here is derived from an EMBL/GenBank/DDBJ whole genome shotgun (WGS) entry which is preliminary data.</text>
</comment>
<feature type="compositionally biased region" description="Polar residues" evidence="2">
    <location>
        <begin position="344"/>
        <end position="356"/>
    </location>
</feature>
<dbReference type="AlphaFoldDB" id="A0AAD8XV37"/>
<feature type="coiled-coil region" evidence="1">
    <location>
        <begin position="456"/>
        <end position="483"/>
    </location>
</feature>
<reference evidence="3" key="1">
    <citation type="submission" date="2023-06" db="EMBL/GenBank/DDBJ databases">
        <title>Survivors Of The Sea: Transcriptome response of Skeletonema marinoi to long-term dormancy.</title>
        <authorList>
            <person name="Pinder M.I.M."/>
            <person name="Kourtchenko O."/>
            <person name="Robertson E.K."/>
            <person name="Larsson T."/>
            <person name="Maumus F."/>
            <person name="Osuna-Cruz C.M."/>
            <person name="Vancaester E."/>
            <person name="Stenow R."/>
            <person name="Vandepoele K."/>
            <person name="Ploug H."/>
            <person name="Bruchert V."/>
            <person name="Godhe A."/>
            <person name="Topel M."/>
        </authorList>
    </citation>
    <scope>NUCLEOTIDE SEQUENCE</scope>
    <source>
        <strain evidence="3">R05AC</strain>
    </source>
</reference>
<keyword evidence="4" id="KW-1185">Reference proteome</keyword>
<evidence type="ECO:0000256" key="1">
    <source>
        <dbReference type="SAM" id="Coils"/>
    </source>
</evidence>
<evidence type="ECO:0000313" key="3">
    <source>
        <dbReference type="EMBL" id="KAK1733983.1"/>
    </source>
</evidence>
<accession>A0AAD8XV37</accession>
<dbReference type="EMBL" id="JATAAI010000042">
    <property type="protein sequence ID" value="KAK1733983.1"/>
    <property type="molecule type" value="Genomic_DNA"/>
</dbReference>
<evidence type="ECO:0000256" key="2">
    <source>
        <dbReference type="SAM" id="MobiDB-lite"/>
    </source>
</evidence>
<feature type="region of interest" description="Disordered" evidence="2">
    <location>
        <begin position="124"/>
        <end position="145"/>
    </location>
</feature>
<feature type="region of interest" description="Disordered" evidence="2">
    <location>
        <begin position="337"/>
        <end position="364"/>
    </location>
</feature>
<feature type="region of interest" description="Disordered" evidence="2">
    <location>
        <begin position="1"/>
        <end position="69"/>
    </location>
</feature>